<feature type="region of interest" description="Disordered" evidence="1">
    <location>
        <begin position="244"/>
        <end position="268"/>
    </location>
</feature>
<organism evidence="2 3">
    <name type="scientific">Gordonia oryzae</name>
    <dbReference type="NCBI Taxonomy" id="2487349"/>
    <lineage>
        <taxon>Bacteria</taxon>
        <taxon>Bacillati</taxon>
        <taxon>Actinomycetota</taxon>
        <taxon>Actinomycetes</taxon>
        <taxon>Mycobacteriales</taxon>
        <taxon>Gordoniaceae</taxon>
        <taxon>Gordonia</taxon>
    </lineage>
</organism>
<dbReference type="RefSeq" id="WP_123925438.1">
    <property type="nucleotide sequence ID" value="NZ_JBPSDP010000009.1"/>
</dbReference>
<evidence type="ECO:0000313" key="2">
    <source>
        <dbReference type="EMBL" id="RPA65659.1"/>
    </source>
</evidence>
<sequence length="268" mass="29462">MNPGLRTTAARHDSACHDSAIRGMVTPNYTLRAATPTTHLALWRAYLQGAQNAYTRYGCAAALDYERVVGGEETVMFFVVLDNSQQVVGGLRVQPRFAAAAQTHALEEWAGQPGQVNLVNAIEERLDGGIVEVKTAWTDERSPVAKEVVGQLSRLGLPIMEMCGVEHMMATAADHVLMRWTSGGGRVDPSVPATPFPDERYRTQLMWWERATLESATTPEVWGRMSEEADRLAAIYPNSQAWGARPSVRHHDRSASARAGALAHSLRR</sequence>
<keyword evidence="3" id="KW-1185">Reference proteome</keyword>
<gene>
    <name evidence="2" type="ORF">EF294_02580</name>
</gene>
<dbReference type="OrthoDB" id="5175138at2"/>
<evidence type="ECO:0000256" key="1">
    <source>
        <dbReference type="SAM" id="MobiDB-lite"/>
    </source>
</evidence>
<accession>A0A3N4GRQ8</accession>
<comment type="caution">
    <text evidence="2">The sequence shown here is derived from an EMBL/GenBank/DDBJ whole genome shotgun (WGS) entry which is preliminary data.</text>
</comment>
<evidence type="ECO:0000313" key="3">
    <source>
        <dbReference type="Proteomes" id="UP000267536"/>
    </source>
</evidence>
<dbReference type="Proteomes" id="UP000267536">
    <property type="component" value="Unassembled WGS sequence"/>
</dbReference>
<proteinExistence type="predicted"/>
<dbReference type="AlphaFoldDB" id="A0A3N4GRQ8"/>
<protein>
    <submittedName>
        <fullName evidence="2">Uncharacterized protein</fullName>
    </submittedName>
</protein>
<dbReference type="EMBL" id="RKMH01000002">
    <property type="protein sequence ID" value="RPA65659.1"/>
    <property type="molecule type" value="Genomic_DNA"/>
</dbReference>
<name>A0A3N4GRQ8_9ACTN</name>
<reference evidence="2 3" key="1">
    <citation type="submission" date="2018-11" db="EMBL/GenBank/DDBJ databases">
        <title>Draft genome sequence of Gordonia sp. RS15-1S isolated from rice stems.</title>
        <authorList>
            <person name="Muangham S."/>
        </authorList>
    </citation>
    <scope>NUCLEOTIDE SEQUENCE [LARGE SCALE GENOMIC DNA]</scope>
    <source>
        <strain evidence="2 3">RS15-1S</strain>
    </source>
</reference>